<dbReference type="EMBL" id="CP020717">
    <property type="protein sequence ID" value="ARJ07768.1"/>
    <property type="molecule type" value="Genomic_DNA"/>
</dbReference>
<geneLocation type="plasmid" evidence="1">
    <name>unnamed2</name>
</geneLocation>
<dbReference type="RefSeq" id="WP_085021901.1">
    <property type="nucleotide sequence ID" value="NZ_BMHD01000004.1"/>
</dbReference>
<reference evidence="1 2" key="1">
    <citation type="submission" date="2017-04" db="EMBL/GenBank/DDBJ databases">
        <authorList>
            <person name="Afonso C.L."/>
            <person name="Miller P.J."/>
            <person name="Scott M.A."/>
            <person name="Spackman E."/>
            <person name="Goraichik I."/>
            <person name="Dimitrov K.M."/>
            <person name="Suarez D.L."/>
            <person name="Swayne D.E."/>
        </authorList>
    </citation>
    <scope>NUCLEOTIDE SEQUENCE [LARGE SCALE GENOMIC DNA]</scope>
    <source>
        <strain evidence="2">XA(T)</strain>
        <plasmid evidence="2">Plasmid unnamed2</plasmid>
    </source>
</reference>
<protein>
    <submittedName>
        <fullName evidence="1">Uncharacterized protein</fullName>
    </submittedName>
</protein>
<organism evidence="1 2">
    <name type="scientific">Cnuibacter physcomitrellae</name>
    <dbReference type="NCBI Taxonomy" id="1619308"/>
    <lineage>
        <taxon>Bacteria</taxon>
        <taxon>Bacillati</taxon>
        <taxon>Actinomycetota</taxon>
        <taxon>Actinomycetes</taxon>
        <taxon>Micrococcales</taxon>
        <taxon>Microbacteriaceae</taxon>
        <taxon>Cnuibacter</taxon>
    </lineage>
</organism>
<evidence type="ECO:0000313" key="1">
    <source>
        <dbReference type="EMBL" id="ARJ07768.1"/>
    </source>
</evidence>
<dbReference type="AlphaFoldDB" id="A0A1X9LTW7"/>
<sequence length="139" mass="15886">MDGIEQRKKELARRVNLLIDALVKDDERATIYRDISAALKEDGLSMSRVRWGYLLSGDGYLVSDDALLAGIARYFEVDPTYLTTWGEAPLPDRVEKQLDLVKAMREQRITAFAARTYGRELSKDAVEKITEILRQDFES</sequence>
<gene>
    <name evidence="1" type="ORF">B5808_20465</name>
</gene>
<dbReference type="Gene3D" id="1.10.260.40">
    <property type="entry name" value="lambda repressor-like DNA-binding domains"/>
    <property type="match status" value="1"/>
</dbReference>
<keyword evidence="1" id="KW-0614">Plasmid</keyword>
<dbReference type="InterPro" id="IPR010982">
    <property type="entry name" value="Lambda_DNA-bd_dom_sf"/>
</dbReference>
<dbReference type="GO" id="GO:0003677">
    <property type="term" value="F:DNA binding"/>
    <property type="evidence" value="ECO:0007669"/>
    <property type="project" value="InterPro"/>
</dbReference>
<dbReference type="KEGG" id="cphy:B5808_20465"/>
<evidence type="ECO:0000313" key="2">
    <source>
        <dbReference type="Proteomes" id="UP000192775"/>
    </source>
</evidence>
<proteinExistence type="predicted"/>
<name>A0A1X9LTW7_9MICO</name>
<keyword evidence="2" id="KW-1185">Reference proteome</keyword>
<accession>A0A1X9LTW7</accession>
<dbReference type="Proteomes" id="UP000192775">
    <property type="component" value="Plasmid unnamed2"/>
</dbReference>